<reference evidence="2 3" key="1">
    <citation type="submission" date="2024-03" db="EMBL/GenBank/DDBJ databases">
        <title>Complete genome of BD2.</title>
        <authorList>
            <person name="Cao G."/>
        </authorList>
    </citation>
    <scope>NUCLEOTIDE SEQUENCE [LARGE SCALE GENOMIC DNA]</scope>
    <source>
        <strain evidence="2 3">BD2</strain>
    </source>
</reference>
<feature type="transmembrane region" description="Helical" evidence="1">
    <location>
        <begin position="186"/>
        <end position="203"/>
    </location>
</feature>
<protein>
    <submittedName>
        <fullName evidence="2">AbrB family transcriptional regulator</fullName>
    </submittedName>
</protein>
<sequence length="357" mass="37032">MQSISTPKQWMVLIIVSIGTSGVLILLSAPAAFMLGAMLAGIGVTARGWQLKLPTSLSNIAQAIIGCLIGSSITLNLLPHTANNLWLYSGITLSVLVISLGVGILVSRIQVLPGTTGIWGSLPGAAPMMIILSEQHGAAPHLVAFVQYTRVVMMAFVAALVVGAFAGNSSAPSSVSVPPLGGSGEPLGALLVVGGSLLIARLVPRASNIFLIAIVLGFALGSTELLSTHPPFWLQALGFVLLGWSIGLRFTREVRQAAVNAFFKVVALLAAMIALCLIPAAVLVLVFGIDPLTAYLASSPGGVDSIAIIASGSPVDMPFIITAQMFRFVIVLVFGPALTRFIARKFTLGPPSPLRPD</sequence>
<dbReference type="InterPro" id="IPR017516">
    <property type="entry name" value="AbrB_dup"/>
</dbReference>
<dbReference type="PANTHER" id="PTHR38457">
    <property type="entry name" value="REGULATOR ABRB-RELATED"/>
    <property type="match status" value="1"/>
</dbReference>
<feature type="transmembrane region" description="Helical" evidence="1">
    <location>
        <begin position="85"/>
        <end position="106"/>
    </location>
</feature>
<dbReference type="Proteomes" id="UP001476583">
    <property type="component" value="Chromosome"/>
</dbReference>
<keyword evidence="1" id="KW-1133">Transmembrane helix</keyword>
<dbReference type="EMBL" id="CP148074">
    <property type="protein sequence ID" value="WXL27457.1"/>
    <property type="molecule type" value="Genomic_DNA"/>
</dbReference>
<proteinExistence type="predicted"/>
<feature type="transmembrane region" description="Helical" evidence="1">
    <location>
        <begin position="12"/>
        <end position="40"/>
    </location>
</feature>
<keyword evidence="1" id="KW-0472">Membrane</keyword>
<accession>A0ABZ2RLP9</accession>
<keyword evidence="1" id="KW-0812">Transmembrane</keyword>
<evidence type="ECO:0000313" key="2">
    <source>
        <dbReference type="EMBL" id="WXL27457.1"/>
    </source>
</evidence>
<name>A0ABZ2RLP9_ECTME</name>
<dbReference type="PIRSF" id="PIRSF038991">
    <property type="entry name" value="Protein_AbrB"/>
    <property type="match status" value="1"/>
</dbReference>
<feature type="transmembrane region" description="Helical" evidence="1">
    <location>
        <begin position="145"/>
        <end position="166"/>
    </location>
</feature>
<feature type="transmembrane region" description="Helical" evidence="1">
    <location>
        <begin position="210"/>
        <end position="226"/>
    </location>
</feature>
<dbReference type="NCBIfam" id="TIGR03082">
    <property type="entry name" value="Gneg_AbrB_dup"/>
    <property type="match status" value="2"/>
</dbReference>
<feature type="transmembrane region" description="Helical" evidence="1">
    <location>
        <begin position="319"/>
        <end position="338"/>
    </location>
</feature>
<dbReference type="PANTHER" id="PTHR38457:SF1">
    <property type="entry name" value="REGULATOR ABRB-RELATED"/>
    <property type="match status" value="1"/>
</dbReference>
<organism evidence="2 3">
    <name type="scientific">Ectopseudomonas mendocina</name>
    <name type="common">Pseudomonas mendocina</name>
    <dbReference type="NCBI Taxonomy" id="300"/>
    <lineage>
        <taxon>Bacteria</taxon>
        <taxon>Pseudomonadati</taxon>
        <taxon>Pseudomonadota</taxon>
        <taxon>Gammaproteobacteria</taxon>
        <taxon>Pseudomonadales</taxon>
        <taxon>Pseudomonadaceae</taxon>
        <taxon>Ectopseudomonas</taxon>
    </lineage>
</organism>
<feature type="transmembrane region" description="Helical" evidence="1">
    <location>
        <begin position="262"/>
        <end position="289"/>
    </location>
</feature>
<keyword evidence="3" id="KW-1185">Reference proteome</keyword>
<feature type="transmembrane region" description="Helical" evidence="1">
    <location>
        <begin position="60"/>
        <end position="78"/>
    </location>
</feature>
<feature type="transmembrane region" description="Helical" evidence="1">
    <location>
        <begin position="232"/>
        <end position="250"/>
    </location>
</feature>
<feature type="transmembrane region" description="Helical" evidence="1">
    <location>
        <begin position="112"/>
        <end position="133"/>
    </location>
</feature>
<dbReference type="InterPro" id="IPR007820">
    <property type="entry name" value="AbrB_fam"/>
</dbReference>
<evidence type="ECO:0000313" key="3">
    <source>
        <dbReference type="Proteomes" id="UP001476583"/>
    </source>
</evidence>
<evidence type="ECO:0000256" key="1">
    <source>
        <dbReference type="SAM" id="Phobius"/>
    </source>
</evidence>
<dbReference type="Pfam" id="PF05145">
    <property type="entry name" value="AbrB"/>
    <property type="match status" value="1"/>
</dbReference>
<gene>
    <name evidence="2" type="ORF">WG219_08385</name>
</gene>